<accession>A0ABP9PR61</accession>
<dbReference type="SUPFAM" id="SSF46689">
    <property type="entry name" value="Homeodomain-like"/>
    <property type="match status" value="1"/>
</dbReference>
<keyword evidence="2 4" id="KW-0238">DNA-binding</keyword>
<keyword evidence="1" id="KW-0805">Transcription regulation</keyword>
<comment type="caution">
    <text evidence="6">The sequence shown here is derived from an EMBL/GenBank/DDBJ whole genome shotgun (WGS) entry which is preliminary data.</text>
</comment>
<dbReference type="PROSITE" id="PS50977">
    <property type="entry name" value="HTH_TETR_2"/>
    <property type="match status" value="1"/>
</dbReference>
<name>A0ABP9PR61_9PSEU</name>
<evidence type="ECO:0000313" key="7">
    <source>
        <dbReference type="Proteomes" id="UP001428817"/>
    </source>
</evidence>
<feature type="domain" description="HTH tetR-type" evidence="5">
    <location>
        <begin position="7"/>
        <end position="70"/>
    </location>
</feature>
<dbReference type="PANTHER" id="PTHR30055">
    <property type="entry name" value="HTH-TYPE TRANSCRIPTIONAL REGULATOR RUTR"/>
    <property type="match status" value="1"/>
</dbReference>
<keyword evidence="7" id="KW-1185">Reference proteome</keyword>
<feature type="DNA-binding region" description="H-T-H motif" evidence="4">
    <location>
        <begin position="33"/>
        <end position="52"/>
    </location>
</feature>
<dbReference type="EMBL" id="BAABJP010000004">
    <property type="protein sequence ID" value="GAA5148939.1"/>
    <property type="molecule type" value="Genomic_DNA"/>
</dbReference>
<evidence type="ECO:0000259" key="5">
    <source>
        <dbReference type="PROSITE" id="PS50977"/>
    </source>
</evidence>
<dbReference type="PANTHER" id="PTHR30055:SF234">
    <property type="entry name" value="HTH-TYPE TRANSCRIPTIONAL REGULATOR BETI"/>
    <property type="match status" value="1"/>
</dbReference>
<evidence type="ECO:0000256" key="2">
    <source>
        <dbReference type="ARBA" id="ARBA00023125"/>
    </source>
</evidence>
<dbReference type="InterPro" id="IPR001647">
    <property type="entry name" value="HTH_TetR"/>
</dbReference>
<proteinExistence type="predicted"/>
<sequence length="189" mass="21176">MRRQRASETVERIVSAGSELVHEGPVWDWRGVTFQAVAERAGVNERTVYRHFPNERELRDAVMQRLQKEAGIPTLEGMKLEEIAEITERTLAYVSTFPSGEPMPQDATQAEADKRRREALLNALVPVTAGWSETDRATAAAMFDVLWGIGAYERLVKIWGLDPAEATRGVTWVMRLVETAVRQGRGPGD</sequence>
<dbReference type="InterPro" id="IPR050109">
    <property type="entry name" value="HTH-type_TetR-like_transc_reg"/>
</dbReference>
<evidence type="ECO:0000313" key="6">
    <source>
        <dbReference type="EMBL" id="GAA5148939.1"/>
    </source>
</evidence>
<keyword evidence="3" id="KW-0804">Transcription</keyword>
<evidence type="ECO:0000256" key="3">
    <source>
        <dbReference type="ARBA" id="ARBA00023163"/>
    </source>
</evidence>
<evidence type="ECO:0000256" key="4">
    <source>
        <dbReference type="PROSITE-ProRule" id="PRU00335"/>
    </source>
</evidence>
<reference evidence="7" key="1">
    <citation type="journal article" date="2019" name="Int. J. Syst. Evol. Microbiol.">
        <title>The Global Catalogue of Microorganisms (GCM) 10K type strain sequencing project: providing services to taxonomists for standard genome sequencing and annotation.</title>
        <authorList>
            <consortium name="The Broad Institute Genomics Platform"/>
            <consortium name="The Broad Institute Genome Sequencing Center for Infectious Disease"/>
            <person name="Wu L."/>
            <person name="Ma J."/>
        </authorList>
    </citation>
    <scope>NUCLEOTIDE SEQUENCE [LARGE SCALE GENOMIC DNA]</scope>
    <source>
        <strain evidence="7">JCM 18303</strain>
    </source>
</reference>
<gene>
    <name evidence="6" type="ORF">GCM10023321_11980</name>
</gene>
<dbReference type="Pfam" id="PF00440">
    <property type="entry name" value="TetR_N"/>
    <property type="match status" value="1"/>
</dbReference>
<organism evidence="6 7">
    <name type="scientific">Pseudonocardia eucalypti</name>
    <dbReference type="NCBI Taxonomy" id="648755"/>
    <lineage>
        <taxon>Bacteria</taxon>
        <taxon>Bacillati</taxon>
        <taxon>Actinomycetota</taxon>
        <taxon>Actinomycetes</taxon>
        <taxon>Pseudonocardiales</taxon>
        <taxon>Pseudonocardiaceae</taxon>
        <taxon>Pseudonocardia</taxon>
    </lineage>
</organism>
<dbReference type="Proteomes" id="UP001428817">
    <property type="component" value="Unassembled WGS sequence"/>
</dbReference>
<dbReference type="Gene3D" id="1.10.357.10">
    <property type="entry name" value="Tetracycline Repressor, domain 2"/>
    <property type="match status" value="1"/>
</dbReference>
<dbReference type="InterPro" id="IPR009057">
    <property type="entry name" value="Homeodomain-like_sf"/>
</dbReference>
<evidence type="ECO:0000256" key="1">
    <source>
        <dbReference type="ARBA" id="ARBA00023015"/>
    </source>
</evidence>
<protein>
    <recommendedName>
        <fullName evidence="5">HTH tetR-type domain-containing protein</fullName>
    </recommendedName>
</protein>